<dbReference type="STRING" id="6205.A0A0R3WTU9"/>
<evidence type="ECO:0000256" key="2">
    <source>
        <dbReference type="ARBA" id="ARBA00022842"/>
    </source>
</evidence>
<name>A0A0R3WTU9_HYDTA</name>
<evidence type="ECO:0000256" key="1">
    <source>
        <dbReference type="ARBA" id="ARBA00017068"/>
    </source>
</evidence>
<dbReference type="InterPro" id="IPR029017">
    <property type="entry name" value="Enolase-like_N"/>
</dbReference>
<reference evidence="6" key="1">
    <citation type="submission" date="2017-02" db="UniProtKB">
        <authorList>
            <consortium name="WormBaseParasite"/>
        </authorList>
    </citation>
    <scope>IDENTIFICATION</scope>
</reference>
<feature type="domain" description="Enolase N-terminal" evidence="3">
    <location>
        <begin position="3"/>
        <end position="107"/>
    </location>
</feature>
<keyword evidence="2" id="KW-0460">Magnesium</keyword>
<dbReference type="EMBL" id="UYWX01003833">
    <property type="protein sequence ID" value="VDM24358.1"/>
    <property type="molecule type" value="Genomic_DNA"/>
</dbReference>
<dbReference type="InterPro" id="IPR000941">
    <property type="entry name" value="Enolase"/>
</dbReference>
<dbReference type="Pfam" id="PF03952">
    <property type="entry name" value="Enolase_N"/>
    <property type="match status" value="1"/>
</dbReference>
<dbReference type="PANTHER" id="PTHR11902:SF1">
    <property type="entry name" value="ENOLASE"/>
    <property type="match status" value="1"/>
</dbReference>
<dbReference type="SMART" id="SM01193">
    <property type="entry name" value="Enolase_N"/>
    <property type="match status" value="1"/>
</dbReference>
<dbReference type="SUPFAM" id="SSF54826">
    <property type="entry name" value="Enolase N-terminal domain-like"/>
    <property type="match status" value="1"/>
</dbReference>
<dbReference type="AlphaFoldDB" id="A0A0R3WTU9"/>
<evidence type="ECO:0000259" key="3">
    <source>
        <dbReference type="SMART" id="SM01193"/>
    </source>
</evidence>
<evidence type="ECO:0000313" key="6">
    <source>
        <dbReference type="WBParaSite" id="TTAC_0000418901-mRNA-1"/>
    </source>
</evidence>
<evidence type="ECO:0000313" key="4">
    <source>
        <dbReference type="EMBL" id="VDM24358.1"/>
    </source>
</evidence>
<proteinExistence type="predicted"/>
<dbReference type="OrthoDB" id="1739814at2759"/>
<evidence type="ECO:0000313" key="5">
    <source>
        <dbReference type="Proteomes" id="UP000274429"/>
    </source>
</evidence>
<reference evidence="4 5" key="2">
    <citation type="submission" date="2018-11" db="EMBL/GenBank/DDBJ databases">
        <authorList>
            <consortium name="Pathogen Informatics"/>
        </authorList>
    </citation>
    <scope>NUCLEOTIDE SEQUENCE [LARGE SCALE GENOMIC DNA]</scope>
</reference>
<dbReference type="PANTHER" id="PTHR11902">
    <property type="entry name" value="ENOLASE"/>
    <property type="match status" value="1"/>
</dbReference>
<dbReference type="Gene3D" id="3.30.390.10">
    <property type="entry name" value="Enolase-like, N-terminal domain"/>
    <property type="match status" value="1"/>
</dbReference>
<dbReference type="Proteomes" id="UP000274429">
    <property type="component" value="Unassembled WGS sequence"/>
</dbReference>
<dbReference type="GO" id="GO:0006096">
    <property type="term" value="P:glycolytic process"/>
    <property type="evidence" value="ECO:0007669"/>
    <property type="project" value="InterPro"/>
</dbReference>
<sequence>MAMLKIVGRQILDSRGNPTVEVDIITYRGLFRASVPSGASTGLHEACELRDNNPQEFNGLGVKQAVRNINEIIAPALLKKELLVTQQAEIDSFMVNELDGTPNKSKSF</sequence>
<protein>
    <recommendedName>
        <fullName evidence="1">Enolase</fullName>
    </recommendedName>
</protein>
<dbReference type="GO" id="GO:0000015">
    <property type="term" value="C:phosphopyruvate hydratase complex"/>
    <property type="evidence" value="ECO:0007669"/>
    <property type="project" value="InterPro"/>
</dbReference>
<keyword evidence="5" id="KW-1185">Reference proteome</keyword>
<dbReference type="InterPro" id="IPR020811">
    <property type="entry name" value="Enolase_N"/>
</dbReference>
<accession>A0A0R3WTU9</accession>
<organism evidence="6">
    <name type="scientific">Hydatigena taeniaeformis</name>
    <name type="common">Feline tapeworm</name>
    <name type="synonym">Taenia taeniaeformis</name>
    <dbReference type="NCBI Taxonomy" id="6205"/>
    <lineage>
        <taxon>Eukaryota</taxon>
        <taxon>Metazoa</taxon>
        <taxon>Spiralia</taxon>
        <taxon>Lophotrochozoa</taxon>
        <taxon>Platyhelminthes</taxon>
        <taxon>Cestoda</taxon>
        <taxon>Eucestoda</taxon>
        <taxon>Cyclophyllidea</taxon>
        <taxon>Taeniidae</taxon>
        <taxon>Hydatigera</taxon>
    </lineage>
</organism>
<dbReference type="WBParaSite" id="TTAC_0000418901-mRNA-1">
    <property type="protein sequence ID" value="TTAC_0000418901-mRNA-1"/>
    <property type="gene ID" value="TTAC_0000418901"/>
</dbReference>
<dbReference type="GO" id="GO:0000287">
    <property type="term" value="F:magnesium ion binding"/>
    <property type="evidence" value="ECO:0007669"/>
    <property type="project" value="InterPro"/>
</dbReference>
<dbReference type="GO" id="GO:0004634">
    <property type="term" value="F:phosphopyruvate hydratase activity"/>
    <property type="evidence" value="ECO:0007669"/>
    <property type="project" value="InterPro"/>
</dbReference>
<gene>
    <name evidence="4" type="ORF">TTAC_LOCUS4174</name>
</gene>